<dbReference type="AlphaFoldDB" id="A0AAV4U3U0"/>
<reference evidence="2 3" key="1">
    <citation type="submission" date="2021-06" db="EMBL/GenBank/DDBJ databases">
        <title>Caerostris extrusa draft genome.</title>
        <authorList>
            <person name="Kono N."/>
            <person name="Arakawa K."/>
        </authorList>
    </citation>
    <scope>NUCLEOTIDE SEQUENCE [LARGE SCALE GENOMIC DNA]</scope>
</reference>
<feature type="region of interest" description="Disordered" evidence="1">
    <location>
        <begin position="203"/>
        <end position="241"/>
    </location>
</feature>
<dbReference type="EMBL" id="BPLR01012238">
    <property type="protein sequence ID" value="GIY52421.1"/>
    <property type="molecule type" value="Genomic_DNA"/>
</dbReference>
<protein>
    <submittedName>
        <fullName evidence="2">Uncharacterized protein</fullName>
    </submittedName>
</protein>
<feature type="compositionally biased region" description="Pro residues" evidence="1">
    <location>
        <begin position="212"/>
        <end position="222"/>
    </location>
</feature>
<evidence type="ECO:0000256" key="1">
    <source>
        <dbReference type="SAM" id="MobiDB-lite"/>
    </source>
</evidence>
<feature type="compositionally biased region" description="Basic and acidic residues" evidence="1">
    <location>
        <begin position="60"/>
        <end position="88"/>
    </location>
</feature>
<proteinExistence type="predicted"/>
<sequence length="303" mass="34401">MRYHSKKKSFYNLQTLRGTPRTFGRALRKTSFTISTPIVEEKGIKFDETEEDEAVQNEDENQKDQPKENSQEIIKEELVQQEKNKQSDTEEISEVSQEEIRRKSSEPSEFSRFSHVDAGDLVSSDSGEKVVSALEFQAAALKAAKKKYQSLSAEDIPTWVSNQKSRKKKFLSPRVATILLFSIRPPTLDIADHQLPPRHIESVDKPVIEPYQPQPSANPPMSLPDSRRSSGVPAPEDLPPSYLASDEEFLSTAQFNDLLQLQDWTRTSRKGSDTASNVSFEVQRLHLLLNCISKRRIRSQTSP</sequence>
<gene>
    <name evidence="2" type="primary">AVEN_34081_1</name>
    <name evidence="2" type="ORF">CEXT_655381</name>
</gene>
<dbReference type="Proteomes" id="UP001054945">
    <property type="component" value="Unassembled WGS sequence"/>
</dbReference>
<keyword evidence="3" id="KW-1185">Reference proteome</keyword>
<name>A0AAV4U3U0_CAEEX</name>
<evidence type="ECO:0000313" key="2">
    <source>
        <dbReference type="EMBL" id="GIY52421.1"/>
    </source>
</evidence>
<accession>A0AAV4U3U0</accession>
<feature type="region of interest" description="Disordered" evidence="1">
    <location>
        <begin position="39"/>
        <end position="112"/>
    </location>
</feature>
<organism evidence="2 3">
    <name type="scientific">Caerostris extrusa</name>
    <name type="common">Bark spider</name>
    <name type="synonym">Caerostris bankana</name>
    <dbReference type="NCBI Taxonomy" id="172846"/>
    <lineage>
        <taxon>Eukaryota</taxon>
        <taxon>Metazoa</taxon>
        <taxon>Ecdysozoa</taxon>
        <taxon>Arthropoda</taxon>
        <taxon>Chelicerata</taxon>
        <taxon>Arachnida</taxon>
        <taxon>Araneae</taxon>
        <taxon>Araneomorphae</taxon>
        <taxon>Entelegynae</taxon>
        <taxon>Araneoidea</taxon>
        <taxon>Araneidae</taxon>
        <taxon>Caerostris</taxon>
    </lineage>
</organism>
<evidence type="ECO:0000313" key="3">
    <source>
        <dbReference type="Proteomes" id="UP001054945"/>
    </source>
</evidence>
<comment type="caution">
    <text evidence="2">The sequence shown here is derived from an EMBL/GenBank/DDBJ whole genome shotgun (WGS) entry which is preliminary data.</text>
</comment>
<feature type="compositionally biased region" description="Acidic residues" evidence="1">
    <location>
        <begin position="48"/>
        <end position="59"/>
    </location>
</feature>